<protein>
    <submittedName>
        <fullName evidence="1">Uncharacterized protein</fullName>
    </submittedName>
</protein>
<proteinExistence type="predicted"/>
<keyword evidence="2" id="KW-1185">Reference proteome</keyword>
<sequence>METSLKQFLVNKPNAKTCILDNNFVEFCTKLNENHISIIQILKQYDVIIIPSWVNIEINDSTIRTTYLQELRDNGIFVYIINEIEYIDLANNEELNILNITMYSAHRFAQIIGYMNKSIIQNQPYEDIDYEFIE</sequence>
<dbReference type="EMBL" id="JAHXPT010000017">
    <property type="protein sequence ID" value="MBW6411693.1"/>
    <property type="molecule type" value="Genomic_DNA"/>
</dbReference>
<gene>
    <name evidence="1" type="ORF">KYD98_16555</name>
</gene>
<comment type="caution">
    <text evidence="1">The sequence shown here is derived from an EMBL/GenBank/DDBJ whole genome shotgun (WGS) entry which is preliminary data.</text>
</comment>
<organism evidence="1 2">
    <name type="scientific">Clostridium weizhouense</name>
    <dbReference type="NCBI Taxonomy" id="2859781"/>
    <lineage>
        <taxon>Bacteria</taxon>
        <taxon>Bacillati</taxon>
        <taxon>Bacillota</taxon>
        <taxon>Clostridia</taxon>
        <taxon>Eubacteriales</taxon>
        <taxon>Clostridiaceae</taxon>
        <taxon>Clostridium</taxon>
    </lineage>
</organism>
<accession>A0ABS7ASP8</accession>
<dbReference type="RefSeq" id="WP_219781157.1">
    <property type="nucleotide sequence ID" value="NZ_JAHXPT010000017.1"/>
</dbReference>
<reference evidence="1 2" key="1">
    <citation type="submission" date="2021-07" db="EMBL/GenBank/DDBJ databases">
        <title>Clostridium weizhouense sp. nov., an anaerobic bacterium isolated from activated sludge of Petroleum wastewater.</title>
        <authorList>
            <person name="Li Q."/>
        </authorList>
    </citation>
    <scope>NUCLEOTIDE SEQUENCE [LARGE SCALE GENOMIC DNA]</scope>
    <source>
        <strain evidence="1 2">YB-6</strain>
    </source>
</reference>
<evidence type="ECO:0000313" key="2">
    <source>
        <dbReference type="Proteomes" id="UP001519921"/>
    </source>
</evidence>
<evidence type="ECO:0000313" key="1">
    <source>
        <dbReference type="EMBL" id="MBW6411693.1"/>
    </source>
</evidence>
<name>A0ABS7ASP8_9CLOT</name>
<dbReference type="Proteomes" id="UP001519921">
    <property type="component" value="Unassembled WGS sequence"/>
</dbReference>